<dbReference type="SUPFAM" id="SSF46689">
    <property type="entry name" value="Homeodomain-like"/>
    <property type="match status" value="1"/>
</dbReference>
<dbReference type="InterPro" id="IPR018060">
    <property type="entry name" value="HTH_AraC"/>
</dbReference>
<evidence type="ECO:0000256" key="2">
    <source>
        <dbReference type="ARBA" id="ARBA00023125"/>
    </source>
</evidence>
<reference evidence="5 6" key="1">
    <citation type="submission" date="2021-03" db="EMBL/GenBank/DDBJ databases">
        <title>Sequencing the genomes of 1000 actinobacteria strains.</title>
        <authorList>
            <person name="Klenk H.-P."/>
        </authorList>
    </citation>
    <scope>NUCLEOTIDE SEQUENCE [LARGE SCALE GENOMIC DNA]</scope>
    <source>
        <strain evidence="5 6">DSM 46670</strain>
    </source>
</reference>
<evidence type="ECO:0000313" key="5">
    <source>
        <dbReference type="EMBL" id="MBP2325176.1"/>
    </source>
</evidence>
<evidence type="ECO:0000256" key="3">
    <source>
        <dbReference type="ARBA" id="ARBA00023163"/>
    </source>
</evidence>
<dbReference type="PROSITE" id="PS01124">
    <property type="entry name" value="HTH_ARAC_FAMILY_2"/>
    <property type="match status" value="1"/>
</dbReference>
<organism evidence="5 6">
    <name type="scientific">Kibdelosporangium banguiense</name>
    <dbReference type="NCBI Taxonomy" id="1365924"/>
    <lineage>
        <taxon>Bacteria</taxon>
        <taxon>Bacillati</taxon>
        <taxon>Actinomycetota</taxon>
        <taxon>Actinomycetes</taxon>
        <taxon>Pseudonocardiales</taxon>
        <taxon>Pseudonocardiaceae</taxon>
        <taxon>Kibdelosporangium</taxon>
    </lineage>
</organism>
<dbReference type="Pfam" id="PF12833">
    <property type="entry name" value="HTH_18"/>
    <property type="match status" value="1"/>
</dbReference>
<dbReference type="InterPro" id="IPR050204">
    <property type="entry name" value="AraC_XylS_family_regulators"/>
</dbReference>
<gene>
    <name evidence="5" type="ORF">JOF56_005561</name>
</gene>
<comment type="caution">
    <text evidence="5">The sequence shown here is derived from an EMBL/GenBank/DDBJ whole genome shotgun (WGS) entry which is preliminary data.</text>
</comment>
<name>A0ABS4TLB4_9PSEU</name>
<dbReference type="InterPro" id="IPR009057">
    <property type="entry name" value="Homeodomain-like_sf"/>
</dbReference>
<protein>
    <submittedName>
        <fullName evidence="5">AraC-like DNA-binding protein</fullName>
    </submittedName>
</protein>
<dbReference type="EMBL" id="JAGINW010000001">
    <property type="protein sequence ID" value="MBP2325176.1"/>
    <property type="molecule type" value="Genomic_DNA"/>
</dbReference>
<sequence>MLEERAVEVSAGLRPWVDEMLVASMTGEQMVLDAPDAATTLVLRSVPGRRPELVVMGPRTQALYYLGRQGPSCVKVRLRPGRARLLLGRSARDLVDQVVPLGDLWGEPGQLLARHWADPVRFAEALVAGRSGGPADLSNSELVGEAARLLSTNDIRDSAKRLHVSERHLRNLFTEGVGMPPKRFARINRVRTVLAHAHTRPWSELALEAGYYDHSHMTAEFRRIMGVPPSAFLRGELPAARQCGPLEY</sequence>
<evidence type="ECO:0000259" key="4">
    <source>
        <dbReference type="PROSITE" id="PS01124"/>
    </source>
</evidence>
<dbReference type="RefSeq" id="WP_209642412.1">
    <property type="nucleotide sequence ID" value="NZ_JAGINW010000001.1"/>
</dbReference>
<dbReference type="SMART" id="SM00342">
    <property type="entry name" value="HTH_ARAC"/>
    <property type="match status" value="1"/>
</dbReference>
<evidence type="ECO:0000313" key="6">
    <source>
        <dbReference type="Proteomes" id="UP001519332"/>
    </source>
</evidence>
<dbReference type="Proteomes" id="UP001519332">
    <property type="component" value="Unassembled WGS sequence"/>
</dbReference>
<keyword evidence="6" id="KW-1185">Reference proteome</keyword>
<dbReference type="PANTHER" id="PTHR46796">
    <property type="entry name" value="HTH-TYPE TRANSCRIPTIONAL ACTIVATOR RHAS-RELATED"/>
    <property type="match status" value="1"/>
</dbReference>
<keyword evidence="3" id="KW-0804">Transcription</keyword>
<feature type="domain" description="HTH araC/xylS-type" evidence="4">
    <location>
        <begin position="155"/>
        <end position="235"/>
    </location>
</feature>
<dbReference type="Gene3D" id="1.10.10.60">
    <property type="entry name" value="Homeodomain-like"/>
    <property type="match status" value="1"/>
</dbReference>
<keyword evidence="2" id="KW-0238">DNA-binding</keyword>
<proteinExistence type="predicted"/>
<evidence type="ECO:0000256" key="1">
    <source>
        <dbReference type="ARBA" id="ARBA00023015"/>
    </source>
</evidence>
<accession>A0ABS4TLB4</accession>
<keyword evidence="1" id="KW-0805">Transcription regulation</keyword>